<evidence type="ECO:0000313" key="6">
    <source>
        <dbReference type="EMBL" id="PRH76435.1"/>
    </source>
</evidence>
<organism evidence="6 7">
    <name type="scientific">Streptomyces solincola</name>
    <dbReference type="NCBI Taxonomy" id="2100817"/>
    <lineage>
        <taxon>Bacteria</taxon>
        <taxon>Bacillati</taxon>
        <taxon>Actinomycetota</taxon>
        <taxon>Actinomycetes</taxon>
        <taxon>Kitasatosporales</taxon>
        <taxon>Streptomycetaceae</taxon>
        <taxon>Streptomyces</taxon>
    </lineage>
</organism>
<feature type="compositionally biased region" description="Gly residues" evidence="2">
    <location>
        <begin position="53"/>
        <end position="64"/>
    </location>
</feature>
<dbReference type="AlphaFoldDB" id="A0A2S9PPT7"/>
<keyword evidence="3" id="KW-0812">Transmembrane</keyword>
<feature type="transmembrane region" description="Helical" evidence="3">
    <location>
        <begin position="74"/>
        <end position="97"/>
    </location>
</feature>
<name>A0A2S9PPT7_9ACTN</name>
<dbReference type="NCBIfam" id="TIGR00350">
    <property type="entry name" value="lytR_cpsA_psr"/>
    <property type="match status" value="1"/>
</dbReference>
<comment type="similarity">
    <text evidence="1">Belongs to the LytR/CpsA/Psr (LCP) family.</text>
</comment>
<proteinExistence type="inferred from homology"/>
<evidence type="ECO:0000256" key="2">
    <source>
        <dbReference type="SAM" id="MobiDB-lite"/>
    </source>
</evidence>
<protein>
    <submittedName>
        <fullName evidence="6">Transcriptional regulator</fullName>
    </submittedName>
</protein>
<evidence type="ECO:0000256" key="1">
    <source>
        <dbReference type="ARBA" id="ARBA00006068"/>
    </source>
</evidence>
<feature type="compositionally biased region" description="Basic and acidic residues" evidence="2">
    <location>
        <begin position="542"/>
        <end position="556"/>
    </location>
</feature>
<evidence type="ECO:0000256" key="3">
    <source>
        <dbReference type="SAM" id="Phobius"/>
    </source>
</evidence>
<dbReference type="Gene3D" id="3.30.70.2390">
    <property type="match status" value="1"/>
</dbReference>
<dbReference type="OrthoDB" id="9782542at2"/>
<dbReference type="Proteomes" id="UP000239322">
    <property type="component" value="Unassembled WGS sequence"/>
</dbReference>
<dbReference type="InterPro" id="IPR027381">
    <property type="entry name" value="LytR/CpsA/Psr_C"/>
</dbReference>
<dbReference type="Gene3D" id="3.40.630.190">
    <property type="entry name" value="LCP protein"/>
    <property type="match status" value="1"/>
</dbReference>
<keyword evidence="7" id="KW-1185">Reference proteome</keyword>
<keyword evidence="3" id="KW-1133">Transmembrane helix</keyword>
<comment type="caution">
    <text evidence="6">The sequence shown here is derived from an EMBL/GenBank/DDBJ whole genome shotgun (WGS) entry which is preliminary data.</text>
</comment>
<dbReference type="InterPro" id="IPR050922">
    <property type="entry name" value="LytR/CpsA/Psr_CW_biosynth"/>
</dbReference>
<feature type="region of interest" description="Disordered" evidence="2">
    <location>
        <begin position="540"/>
        <end position="560"/>
    </location>
</feature>
<dbReference type="Pfam" id="PF13399">
    <property type="entry name" value="LytR_C"/>
    <property type="match status" value="1"/>
</dbReference>
<dbReference type="EMBL" id="PVLV01000499">
    <property type="protein sequence ID" value="PRH76435.1"/>
    <property type="molecule type" value="Genomic_DNA"/>
</dbReference>
<feature type="domain" description="LytR/CpsA/Psr regulator C-terminal" evidence="5">
    <location>
        <begin position="441"/>
        <end position="534"/>
    </location>
</feature>
<feature type="compositionally biased region" description="Low complexity" evidence="2">
    <location>
        <begin position="24"/>
        <end position="52"/>
    </location>
</feature>
<dbReference type="InterPro" id="IPR004474">
    <property type="entry name" value="LytR_CpsA_psr"/>
</dbReference>
<accession>A0A2S9PPT7</accession>
<evidence type="ECO:0000259" key="5">
    <source>
        <dbReference type="Pfam" id="PF13399"/>
    </source>
</evidence>
<evidence type="ECO:0000259" key="4">
    <source>
        <dbReference type="Pfam" id="PF03816"/>
    </source>
</evidence>
<dbReference type="PANTHER" id="PTHR33392">
    <property type="entry name" value="POLYISOPRENYL-TEICHOIC ACID--PEPTIDOGLYCAN TEICHOIC ACID TRANSFERASE TAGU"/>
    <property type="match status" value="1"/>
</dbReference>
<feature type="compositionally biased region" description="Basic and acidic residues" evidence="2">
    <location>
        <begin position="1"/>
        <end position="23"/>
    </location>
</feature>
<keyword evidence="3" id="KW-0472">Membrane</keyword>
<evidence type="ECO:0000313" key="7">
    <source>
        <dbReference type="Proteomes" id="UP000239322"/>
    </source>
</evidence>
<gene>
    <name evidence="6" type="ORF">C6N75_25660</name>
</gene>
<sequence>MGRGSRVDGERSVPRPRSRRPEAARAASPAGKASAGAAPAGTPSAGTASAEGAGAGAGTGGGPGRTPRKGRRRVLRWSASVLSLLILGTAGAGYLYYRHLDGNLRSSERSSGKSGVTKAEPNAAGETPLNILLLGSDSRNSDANVALGGSRENRGTPPRADVQMLLHVSADRKNASITSIPRDTRVDIPACTDPATGEKFKPVTTIINESLARGGPGCTLATWEKLSGVYIDHWMMVDFAGLVKMADAVEGVPVCVEDNVWDRPTAAVTGGSGLKLRKGTTEIKGEQALQWLRTRHAFFNDQGRAKARHMYISALIRKLKEQNAFTDTGRIMDLAEEGTKALQVSDELGSVMRLFDLAMELKSVPLERITMTTLPTQEYAYNRNHLVPVDSDAEKLFSLLREDVAFDANGEPSEQGKPAAKPSPSPDPAKRGPAAAEPASIGVAVVNGTGGESGAPVKGRATAVAEALRAAGFTAATASGSLDPVEKTTLVYRAAGGAEERADALSVAKALGLPTGAVRAGEVEVLTLTVGADWREGSAFPKADKPKAGDLPKDADAINGGDSGCMPVYEPYRW</sequence>
<reference evidence="6 7" key="1">
    <citation type="submission" date="2018-03" db="EMBL/GenBank/DDBJ databases">
        <title>Novel Streptomyces sp. from soil.</title>
        <authorList>
            <person name="Tan G.Y.A."/>
            <person name="Lee Z.Y."/>
        </authorList>
    </citation>
    <scope>NUCLEOTIDE SEQUENCE [LARGE SCALE GENOMIC DNA]</scope>
    <source>
        <strain evidence="6 7">ST5x</strain>
    </source>
</reference>
<dbReference type="PANTHER" id="PTHR33392:SF6">
    <property type="entry name" value="POLYISOPRENYL-TEICHOIC ACID--PEPTIDOGLYCAN TEICHOIC ACID TRANSFERASE TAGU"/>
    <property type="match status" value="1"/>
</dbReference>
<dbReference type="Pfam" id="PF03816">
    <property type="entry name" value="LytR_cpsA_psr"/>
    <property type="match status" value="1"/>
</dbReference>
<feature type="region of interest" description="Disordered" evidence="2">
    <location>
        <begin position="1"/>
        <end position="72"/>
    </location>
</feature>
<feature type="region of interest" description="Disordered" evidence="2">
    <location>
        <begin position="408"/>
        <end position="437"/>
    </location>
</feature>
<feature type="domain" description="Cell envelope-related transcriptional attenuator" evidence="4">
    <location>
        <begin position="159"/>
        <end position="320"/>
    </location>
</feature>